<comment type="caution">
    <text evidence="1">The sequence shown here is derived from an EMBL/GenBank/DDBJ whole genome shotgun (WGS) entry which is preliminary data.</text>
</comment>
<keyword evidence="2" id="KW-1185">Reference proteome</keyword>
<dbReference type="AlphaFoldDB" id="A0A397VNE0"/>
<proteinExistence type="predicted"/>
<name>A0A397VNE0_9GLOM</name>
<evidence type="ECO:0000313" key="2">
    <source>
        <dbReference type="Proteomes" id="UP000266673"/>
    </source>
</evidence>
<dbReference type="OrthoDB" id="2403230at2759"/>
<dbReference type="EMBL" id="QKWP01000402">
    <property type="protein sequence ID" value="RIB20706.1"/>
    <property type="molecule type" value="Genomic_DNA"/>
</dbReference>
<reference evidence="1 2" key="1">
    <citation type="submission" date="2018-06" db="EMBL/GenBank/DDBJ databases">
        <title>Comparative genomics reveals the genomic features of Rhizophagus irregularis, R. cerebriforme, R. diaphanum and Gigaspora rosea, and their symbiotic lifestyle signature.</title>
        <authorList>
            <person name="Morin E."/>
            <person name="San Clemente H."/>
            <person name="Chen E.C.H."/>
            <person name="De La Providencia I."/>
            <person name="Hainaut M."/>
            <person name="Kuo A."/>
            <person name="Kohler A."/>
            <person name="Murat C."/>
            <person name="Tang N."/>
            <person name="Roy S."/>
            <person name="Loubradou J."/>
            <person name="Henrissat B."/>
            <person name="Grigoriev I.V."/>
            <person name="Corradi N."/>
            <person name="Roux C."/>
            <person name="Martin F.M."/>
        </authorList>
    </citation>
    <scope>NUCLEOTIDE SEQUENCE [LARGE SCALE GENOMIC DNA]</scope>
    <source>
        <strain evidence="1 2">DAOM 194757</strain>
    </source>
</reference>
<protein>
    <submittedName>
        <fullName evidence="1">Uncharacterized protein</fullName>
    </submittedName>
</protein>
<gene>
    <name evidence="1" type="ORF">C2G38_2244399</name>
</gene>
<sequence>MCLKPGEACRISCNRTPTRFFIWQYSGPNSEISDTALQLLCATRAFISAISMGLSEVKHVIAEQVLDIASISIQNAIMHQVIDHVIMEIESQAFITITNRFTDRVFLDWRVERGQMKTIWAFDSVSRNIQVQGGPVLSVNQFYKVLYDGEFYLNLD</sequence>
<dbReference type="Proteomes" id="UP000266673">
    <property type="component" value="Unassembled WGS sequence"/>
</dbReference>
<accession>A0A397VNE0</accession>
<evidence type="ECO:0000313" key="1">
    <source>
        <dbReference type="EMBL" id="RIB20706.1"/>
    </source>
</evidence>
<organism evidence="1 2">
    <name type="scientific">Gigaspora rosea</name>
    <dbReference type="NCBI Taxonomy" id="44941"/>
    <lineage>
        <taxon>Eukaryota</taxon>
        <taxon>Fungi</taxon>
        <taxon>Fungi incertae sedis</taxon>
        <taxon>Mucoromycota</taxon>
        <taxon>Glomeromycotina</taxon>
        <taxon>Glomeromycetes</taxon>
        <taxon>Diversisporales</taxon>
        <taxon>Gigasporaceae</taxon>
        <taxon>Gigaspora</taxon>
    </lineage>
</organism>